<evidence type="ECO:0000259" key="3">
    <source>
        <dbReference type="Pfam" id="PF00122"/>
    </source>
</evidence>
<name>F0WN24_9STRA</name>
<dbReference type="SUPFAM" id="SSF81653">
    <property type="entry name" value="Calcium ATPase, transduction domain A"/>
    <property type="match status" value="1"/>
</dbReference>
<dbReference type="GO" id="GO:0005886">
    <property type="term" value="C:plasma membrane"/>
    <property type="evidence" value="ECO:0007669"/>
    <property type="project" value="UniProtKB-SubCell"/>
</dbReference>
<proteinExistence type="predicted"/>
<comment type="subcellular location">
    <subcellularLocation>
        <location evidence="1">Cell membrane</location>
        <topology evidence="1">Multi-pass membrane protein</topology>
    </subcellularLocation>
</comment>
<accession>F0WN24</accession>
<evidence type="ECO:0000313" key="5">
    <source>
        <dbReference type="EMBL" id="CCA22711.1"/>
    </source>
</evidence>
<dbReference type="GO" id="GO:1990573">
    <property type="term" value="P:potassium ion import across plasma membrane"/>
    <property type="evidence" value="ECO:0007669"/>
    <property type="project" value="TreeGrafter"/>
</dbReference>
<keyword evidence="2" id="KW-0472">Membrane</keyword>
<dbReference type="SUPFAM" id="SSF81665">
    <property type="entry name" value="Calcium ATPase, transmembrane domain M"/>
    <property type="match status" value="1"/>
</dbReference>
<dbReference type="PANTHER" id="PTHR43294:SF21">
    <property type="entry name" value="CATION TRANSPORTING ATPASE"/>
    <property type="match status" value="1"/>
</dbReference>
<feature type="domain" description="Cation-transporting P-type ATPase N-terminal" evidence="4">
    <location>
        <begin position="17"/>
        <end position="58"/>
    </location>
</feature>
<dbReference type="InterPro" id="IPR059000">
    <property type="entry name" value="ATPase_P-type_domA"/>
</dbReference>
<dbReference type="PANTHER" id="PTHR43294">
    <property type="entry name" value="SODIUM/POTASSIUM-TRANSPORTING ATPASE SUBUNIT ALPHA"/>
    <property type="match status" value="1"/>
</dbReference>
<dbReference type="InterPro" id="IPR004014">
    <property type="entry name" value="ATPase_P-typ_cation-transptr_N"/>
</dbReference>
<reference evidence="5" key="2">
    <citation type="submission" date="2011-02" db="EMBL/GenBank/DDBJ databases">
        <authorList>
            <person name="MacLean D."/>
        </authorList>
    </citation>
    <scope>NUCLEOTIDE SEQUENCE</scope>
</reference>
<dbReference type="GO" id="GO:1902600">
    <property type="term" value="P:proton transmembrane transport"/>
    <property type="evidence" value="ECO:0007669"/>
    <property type="project" value="TreeGrafter"/>
</dbReference>
<sequence length="236" mass="26264">MERIDISRKNDIKTLVLQDFISRINVNPSTGLTREDAIARRALYGSNRVTPPLQCPSWICCLLPCVTRIPSMVAYRQALPIKATVRRQSDHFKGSHIVHMSPASLVYGDVVEIYEKDVVPADLRVIKCSYNCVVDQAVLLPHFSKVEKASQTGLDNGDQEESVRILNNHGLEGDLEQQAHGHLKQVSVWTTNHDSLKSCNILLMGTRVINGTATGVVIATGDQTQWGQLISLNRWP</sequence>
<dbReference type="GO" id="GO:0030007">
    <property type="term" value="P:intracellular potassium ion homeostasis"/>
    <property type="evidence" value="ECO:0007669"/>
    <property type="project" value="TreeGrafter"/>
</dbReference>
<feature type="domain" description="P-type ATPase A" evidence="3">
    <location>
        <begin position="87"/>
        <end position="232"/>
    </location>
</feature>
<organism evidence="5">
    <name type="scientific">Albugo laibachii Nc14</name>
    <dbReference type="NCBI Taxonomy" id="890382"/>
    <lineage>
        <taxon>Eukaryota</taxon>
        <taxon>Sar</taxon>
        <taxon>Stramenopiles</taxon>
        <taxon>Oomycota</taxon>
        <taxon>Peronosporomycetes</taxon>
        <taxon>Albuginales</taxon>
        <taxon>Albuginaceae</taxon>
        <taxon>Albugo</taxon>
    </lineage>
</organism>
<protein>
    <submittedName>
        <fullName evidence="5">Carbohydratebinding protein putative</fullName>
    </submittedName>
</protein>
<dbReference type="Pfam" id="PF00690">
    <property type="entry name" value="Cation_ATPase_N"/>
    <property type="match status" value="1"/>
</dbReference>
<dbReference type="GO" id="GO:0006883">
    <property type="term" value="P:intracellular sodium ion homeostasis"/>
    <property type="evidence" value="ECO:0007669"/>
    <property type="project" value="TreeGrafter"/>
</dbReference>
<keyword evidence="2" id="KW-1003">Cell membrane</keyword>
<dbReference type="AlphaFoldDB" id="F0WN24"/>
<evidence type="ECO:0000256" key="2">
    <source>
        <dbReference type="ARBA" id="ARBA00022475"/>
    </source>
</evidence>
<dbReference type="Gene3D" id="2.70.150.10">
    <property type="entry name" value="Calcium-transporting ATPase, cytoplasmic transduction domain A"/>
    <property type="match status" value="1"/>
</dbReference>
<dbReference type="InterPro" id="IPR050510">
    <property type="entry name" value="Cation_transp_ATPase_P-type"/>
</dbReference>
<dbReference type="GO" id="GO:0036376">
    <property type="term" value="P:sodium ion export across plasma membrane"/>
    <property type="evidence" value="ECO:0007669"/>
    <property type="project" value="TreeGrafter"/>
</dbReference>
<dbReference type="InterPro" id="IPR008250">
    <property type="entry name" value="ATPase_P-typ_transduc_dom_A_sf"/>
</dbReference>
<dbReference type="InterPro" id="IPR023298">
    <property type="entry name" value="ATPase_P-typ_TM_dom_sf"/>
</dbReference>
<dbReference type="Pfam" id="PF00122">
    <property type="entry name" value="E1-E2_ATPase"/>
    <property type="match status" value="1"/>
</dbReference>
<evidence type="ECO:0000256" key="1">
    <source>
        <dbReference type="ARBA" id="ARBA00004651"/>
    </source>
</evidence>
<dbReference type="HOGENOM" id="CLU_102753_0_0_1"/>
<dbReference type="EMBL" id="FR824209">
    <property type="protein sequence ID" value="CCA22711.1"/>
    <property type="molecule type" value="Genomic_DNA"/>
</dbReference>
<dbReference type="GO" id="GO:0005391">
    <property type="term" value="F:P-type sodium:potassium-exchanging transporter activity"/>
    <property type="evidence" value="ECO:0007669"/>
    <property type="project" value="TreeGrafter"/>
</dbReference>
<evidence type="ECO:0000259" key="4">
    <source>
        <dbReference type="Pfam" id="PF00690"/>
    </source>
</evidence>
<reference evidence="5" key="1">
    <citation type="journal article" date="2011" name="PLoS Biol.">
        <title>Gene gain and loss during evolution of obligate parasitism in the white rust pathogen of Arabidopsis thaliana.</title>
        <authorList>
            <person name="Kemen E."/>
            <person name="Gardiner A."/>
            <person name="Schultz-Larsen T."/>
            <person name="Kemen A.C."/>
            <person name="Balmuth A.L."/>
            <person name="Robert-Seilaniantz A."/>
            <person name="Bailey K."/>
            <person name="Holub E."/>
            <person name="Studholme D.J."/>
            <person name="Maclean D."/>
            <person name="Jones J.D."/>
        </authorList>
    </citation>
    <scope>NUCLEOTIDE SEQUENCE</scope>
</reference>
<gene>
    <name evidence="5" type="primary">AlNc14C164G7856</name>
    <name evidence="5" type="ORF">ALNC14_088540</name>
</gene>